<gene>
    <name evidence="2" type="ORF">E2493_19280</name>
</gene>
<keyword evidence="1" id="KW-0812">Transmembrane</keyword>
<feature type="transmembrane region" description="Helical" evidence="1">
    <location>
        <begin position="48"/>
        <end position="73"/>
    </location>
</feature>
<organism evidence="2 3">
    <name type="scientific">Sphingomonas parva</name>
    <dbReference type="NCBI Taxonomy" id="2555898"/>
    <lineage>
        <taxon>Bacteria</taxon>
        <taxon>Pseudomonadati</taxon>
        <taxon>Pseudomonadota</taxon>
        <taxon>Alphaproteobacteria</taxon>
        <taxon>Sphingomonadales</taxon>
        <taxon>Sphingomonadaceae</taxon>
        <taxon>Sphingomonas</taxon>
    </lineage>
</organism>
<name>A0A4Y8ZKX0_9SPHN</name>
<sequence length="81" mass="8775">MLSRGEDLIVGLIALGLVPWIAWTVRRGLRDGRLPVGRSHLLRAERPGAFSTLLFLFVAAALLMAAIAAELLLNLNLGIRS</sequence>
<evidence type="ECO:0000256" key="1">
    <source>
        <dbReference type="SAM" id="Phobius"/>
    </source>
</evidence>
<dbReference type="OrthoDB" id="7597214at2"/>
<dbReference type="AlphaFoldDB" id="A0A4Y8ZKX0"/>
<keyword evidence="3" id="KW-1185">Reference proteome</keyword>
<keyword evidence="1" id="KW-1133">Transmembrane helix</keyword>
<proteinExistence type="predicted"/>
<dbReference type="EMBL" id="SPDV01000063">
    <property type="protein sequence ID" value="TFI56628.1"/>
    <property type="molecule type" value="Genomic_DNA"/>
</dbReference>
<reference evidence="2 3" key="1">
    <citation type="submission" date="2019-03" db="EMBL/GenBank/DDBJ databases">
        <title>Genome sequence of Sphingomonas sp. 17J27-24.</title>
        <authorList>
            <person name="Kim M."/>
            <person name="Maeng S."/>
            <person name="Sathiyaraj S."/>
        </authorList>
    </citation>
    <scope>NUCLEOTIDE SEQUENCE [LARGE SCALE GENOMIC DNA]</scope>
    <source>
        <strain evidence="2 3">17J27-24</strain>
    </source>
</reference>
<keyword evidence="1" id="KW-0472">Membrane</keyword>
<comment type="caution">
    <text evidence="2">The sequence shown here is derived from an EMBL/GenBank/DDBJ whole genome shotgun (WGS) entry which is preliminary data.</text>
</comment>
<dbReference type="Proteomes" id="UP000298213">
    <property type="component" value="Unassembled WGS sequence"/>
</dbReference>
<evidence type="ECO:0000313" key="2">
    <source>
        <dbReference type="EMBL" id="TFI56628.1"/>
    </source>
</evidence>
<accession>A0A4Y8ZKX0</accession>
<dbReference type="RefSeq" id="WP_135090150.1">
    <property type="nucleotide sequence ID" value="NZ_SPDV01000063.1"/>
</dbReference>
<protein>
    <submittedName>
        <fullName evidence="2">Uncharacterized protein</fullName>
    </submittedName>
</protein>
<evidence type="ECO:0000313" key="3">
    <source>
        <dbReference type="Proteomes" id="UP000298213"/>
    </source>
</evidence>